<dbReference type="EMBL" id="FZNO01000017">
    <property type="protein sequence ID" value="SNR65332.1"/>
    <property type="molecule type" value="Genomic_DNA"/>
</dbReference>
<dbReference type="PRINTS" id="PR00080">
    <property type="entry name" value="SDRFAMILY"/>
</dbReference>
<dbReference type="FunFam" id="3.40.50.720:FF:000173">
    <property type="entry name" value="3-oxoacyl-[acyl-carrier protein] reductase"/>
    <property type="match status" value="1"/>
</dbReference>
<dbReference type="SUPFAM" id="SSF51735">
    <property type="entry name" value="NAD(P)-binding Rossmann-fold domains"/>
    <property type="match status" value="1"/>
</dbReference>
<accession>A0A238Y2Y4</accession>
<dbReference type="RefSeq" id="WP_089337458.1">
    <property type="nucleotide sequence ID" value="NZ_FZNO01000017.1"/>
</dbReference>
<dbReference type="InterPro" id="IPR036291">
    <property type="entry name" value="NAD(P)-bd_dom_sf"/>
</dbReference>
<dbReference type="Proteomes" id="UP000198403">
    <property type="component" value="Unassembled WGS sequence"/>
</dbReference>
<evidence type="ECO:0000313" key="4">
    <source>
        <dbReference type="Proteomes" id="UP000198403"/>
    </source>
</evidence>
<sequence length="257" mass="26778">MTEATDTRRVAIVTGGCQGIGQGIALRLAQDGMTVVAWDLEDVVRANKGLEDLAATGSIHLMAVDVGSAEQVSDGVERVVAEHGSVDVLVNNAAISPKADGARVPPHETSLDEWERVVRVNLTGPFLACRAVIPHMQRRGWGRIVNMSSKAGRSGAMLAGLPYGVTKTGINGLTRTLAPAVAPMGITINSIAPGRIRTPMAAGVSDEVNARLIAATPVGRFGEPEDIAALVSYLCRDEAGFLTGDTIDINGGAYMAP</sequence>
<dbReference type="PANTHER" id="PTHR42879:SF2">
    <property type="entry name" value="3-OXOACYL-[ACYL-CARRIER-PROTEIN] REDUCTASE FABG"/>
    <property type="match status" value="1"/>
</dbReference>
<keyword evidence="4" id="KW-1185">Reference proteome</keyword>
<dbReference type="PRINTS" id="PR00081">
    <property type="entry name" value="GDHRDH"/>
</dbReference>
<proteinExistence type="inferred from homology"/>
<gene>
    <name evidence="3" type="ORF">SAMN06272737_11758</name>
</gene>
<dbReference type="GO" id="GO:0016491">
    <property type="term" value="F:oxidoreductase activity"/>
    <property type="evidence" value="ECO:0007669"/>
    <property type="project" value="UniProtKB-KW"/>
</dbReference>
<dbReference type="PROSITE" id="PS00061">
    <property type="entry name" value="ADH_SHORT"/>
    <property type="match status" value="1"/>
</dbReference>
<dbReference type="Pfam" id="PF13561">
    <property type="entry name" value="adh_short_C2"/>
    <property type="match status" value="1"/>
</dbReference>
<evidence type="ECO:0000313" key="3">
    <source>
        <dbReference type="EMBL" id="SNR65332.1"/>
    </source>
</evidence>
<dbReference type="InterPro" id="IPR050259">
    <property type="entry name" value="SDR"/>
</dbReference>
<keyword evidence="2" id="KW-0560">Oxidoreductase</keyword>
<dbReference type="NCBIfam" id="NF009466">
    <property type="entry name" value="PRK12826.1-2"/>
    <property type="match status" value="1"/>
</dbReference>
<comment type="similarity">
    <text evidence="1">Belongs to the short-chain dehydrogenases/reductases (SDR) family.</text>
</comment>
<dbReference type="InterPro" id="IPR020904">
    <property type="entry name" value="Sc_DH/Rdtase_CS"/>
</dbReference>
<organism evidence="3 4">
    <name type="scientific">Blastococcus mobilis</name>
    <dbReference type="NCBI Taxonomy" id="1938746"/>
    <lineage>
        <taxon>Bacteria</taxon>
        <taxon>Bacillati</taxon>
        <taxon>Actinomycetota</taxon>
        <taxon>Actinomycetes</taxon>
        <taxon>Geodermatophilales</taxon>
        <taxon>Geodermatophilaceae</taxon>
        <taxon>Blastococcus</taxon>
    </lineage>
</organism>
<dbReference type="Gene3D" id="3.40.50.720">
    <property type="entry name" value="NAD(P)-binding Rossmann-like Domain"/>
    <property type="match status" value="1"/>
</dbReference>
<protein>
    <submittedName>
        <fullName evidence="3">3-oxoacyl-[acyl-carrier protein] reductase</fullName>
    </submittedName>
</protein>
<dbReference type="InterPro" id="IPR002347">
    <property type="entry name" value="SDR_fam"/>
</dbReference>
<dbReference type="OrthoDB" id="286404at2"/>
<dbReference type="PANTHER" id="PTHR42879">
    <property type="entry name" value="3-OXOACYL-(ACYL-CARRIER-PROTEIN) REDUCTASE"/>
    <property type="match status" value="1"/>
</dbReference>
<evidence type="ECO:0000256" key="1">
    <source>
        <dbReference type="ARBA" id="ARBA00006484"/>
    </source>
</evidence>
<evidence type="ECO:0000256" key="2">
    <source>
        <dbReference type="ARBA" id="ARBA00023002"/>
    </source>
</evidence>
<dbReference type="AlphaFoldDB" id="A0A238Y2Y4"/>
<reference evidence="3 4" key="1">
    <citation type="submission" date="2017-06" db="EMBL/GenBank/DDBJ databases">
        <authorList>
            <person name="Kim H.J."/>
            <person name="Triplett B.A."/>
        </authorList>
    </citation>
    <scope>NUCLEOTIDE SEQUENCE [LARGE SCALE GENOMIC DNA]</scope>
    <source>
        <strain evidence="3 4">DSM 44272</strain>
    </source>
</reference>
<dbReference type="GO" id="GO:0032787">
    <property type="term" value="P:monocarboxylic acid metabolic process"/>
    <property type="evidence" value="ECO:0007669"/>
    <property type="project" value="UniProtKB-ARBA"/>
</dbReference>
<name>A0A238Y2Y4_9ACTN</name>